<proteinExistence type="predicted"/>
<evidence type="ECO:0000313" key="2">
    <source>
        <dbReference type="EMBL" id="QJA04178.1"/>
    </source>
</evidence>
<accession>A0A099I428</accession>
<dbReference type="Proteomes" id="UP000503330">
    <property type="component" value="Chromosome"/>
</dbReference>
<dbReference type="EMBL" id="JQIF01000067">
    <property type="protein sequence ID" value="KGJ52400.1"/>
    <property type="molecule type" value="Genomic_DNA"/>
</dbReference>
<evidence type="ECO:0000313" key="1">
    <source>
        <dbReference type="EMBL" id="KGJ52400.1"/>
    </source>
</evidence>
<sequence>MYRTIKIRLHATKEQKEHLLAYEEVYHTDLQDLIHQLHKHPSSIRYADLCFSDAIEVHSRWLLYQTALKMFNRQLAHKKTSYGKSSTWGPRSFQIKSSRLTLHYGRQFSHRKDTLLMKPLSQELLSLQEHTIIRMDLVHDEFFWYANFLIRIAANA</sequence>
<name>A0A099I428_CLOIN</name>
<reference evidence="1 3" key="1">
    <citation type="submission" date="2014-08" db="EMBL/GenBank/DDBJ databases">
        <title>Clostridium innocuum, an unnegligible vancomycin-resistant pathogen causing extra-intestinal infections.</title>
        <authorList>
            <person name="Feng Y."/>
            <person name="Chiu C.-H."/>
        </authorList>
    </citation>
    <scope>NUCLEOTIDE SEQUENCE [LARGE SCALE GENOMIC DNA]</scope>
    <source>
        <strain evidence="1 3">AN88</strain>
    </source>
</reference>
<dbReference type="AlphaFoldDB" id="A0A099I428"/>
<dbReference type="RefSeq" id="WP_002607652.1">
    <property type="nucleotide sequence ID" value="NZ_BAAACC010000015.1"/>
</dbReference>
<dbReference type="GeneID" id="61927450"/>
<reference evidence="2 4" key="2">
    <citation type="submission" date="2020-02" db="EMBL/GenBank/DDBJ databases">
        <authorList>
            <person name="Kociolek L.K."/>
            <person name="Ozer E.A."/>
        </authorList>
    </citation>
    <scope>NUCLEOTIDE SEQUENCE [LARGE SCALE GENOMIC DNA]</scope>
    <source>
        <strain evidence="2 4">ATCC 14501</strain>
    </source>
</reference>
<gene>
    <name evidence="1" type="ORF">CIAN88_14810</name>
    <name evidence="2" type="ORF">G4D54_17895</name>
</gene>
<evidence type="ECO:0000313" key="4">
    <source>
        <dbReference type="Proteomes" id="UP000503330"/>
    </source>
</evidence>
<protein>
    <submittedName>
        <fullName evidence="1">Uncharacterized protein</fullName>
    </submittedName>
</protein>
<organism evidence="1 3">
    <name type="scientific">Clostridium innocuum</name>
    <dbReference type="NCBI Taxonomy" id="1522"/>
    <lineage>
        <taxon>Bacteria</taxon>
        <taxon>Bacillati</taxon>
        <taxon>Bacillota</taxon>
        <taxon>Clostridia</taxon>
        <taxon>Eubacteriales</taxon>
        <taxon>Clostridiaceae</taxon>
        <taxon>Clostridium</taxon>
    </lineage>
</organism>
<evidence type="ECO:0000313" key="3">
    <source>
        <dbReference type="Proteomes" id="UP000030008"/>
    </source>
</evidence>
<dbReference type="EMBL" id="CP048838">
    <property type="protein sequence ID" value="QJA04178.1"/>
    <property type="molecule type" value="Genomic_DNA"/>
</dbReference>
<dbReference type="Proteomes" id="UP000030008">
    <property type="component" value="Unassembled WGS sequence"/>
</dbReference>